<dbReference type="EMBL" id="FNVK01000005">
    <property type="protein sequence ID" value="SEF65888.1"/>
    <property type="molecule type" value="Genomic_DNA"/>
</dbReference>
<dbReference type="InterPro" id="IPR017467">
    <property type="entry name" value="CHP03016_PEP-CTERM"/>
</dbReference>
<evidence type="ECO:0000313" key="1">
    <source>
        <dbReference type="EMBL" id="ABB75815.1"/>
    </source>
</evidence>
<organism evidence="1 3">
    <name type="scientific">Nitrosospira multiformis (strain ATCC 25196 / NCIMB 11849 / C 71)</name>
    <dbReference type="NCBI Taxonomy" id="323848"/>
    <lineage>
        <taxon>Bacteria</taxon>
        <taxon>Pseudomonadati</taxon>
        <taxon>Pseudomonadota</taxon>
        <taxon>Betaproteobacteria</taxon>
        <taxon>Nitrosomonadales</taxon>
        <taxon>Nitrosomonadaceae</taxon>
        <taxon>Nitrosospira</taxon>
    </lineage>
</organism>
<reference evidence="1 3" key="3">
    <citation type="journal article" date="2008" name="Appl. Environ. Microbiol.">
        <title>Complete genome sequence of Nitrosospira multiformis, an ammonia-oxidizing bacterium from the soil environment.</title>
        <authorList>
            <person name="Norton J.M."/>
            <person name="Klotz M.G."/>
            <person name="Stein L.Y."/>
            <person name="Arp D.J."/>
            <person name="Bottomley P.J."/>
            <person name="Chain P.S."/>
            <person name="Hauser L.J."/>
            <person name="Land M.L."/>
            <person name="Larimer F.W."/>
            <person name="Shin M.W."/>
            <person name="Starkenburg S.R."/>
        </authorList>
    </citation>
    <scope>NUCLEOTIDE SEQUENCE [LARGE SCALE GENOMIC DNA]</scope>
    <source>
        <strain evidence="1">ATCC 25196</strain>
        <strain evidence="3">ATCC 25196 / NCIMB 11849 / C 71</strain>
    </source>
</reference>
<sequence length="528" mass="58951">MRAPENKCRHDILSSPACAVAGIILLLLSYSPCSRAEEWKILPRLSLIETYSDNLRLSSGGSGRGDFVTQINPGILLNGTGRRFNLTADYTMNNLIYAQNSDLTRIRQQLSAKGTAELMEDFFFVDGTAIIAQQNISLLGPQALNNVNVTGNRADVRTFNVSPYIRHRFKDFASAELRYGHNIVTSNANLLQNSQADNFSALVNSGTDFGKLHWGLSYSHSRIHFDRTDRTVELERSVGNLRYMFTPRFGLTGMGGYERNSFLSIRGNPSSPTWTAGFVWTPNERTNIVANAGQRFYGATYFAQAIHRTRLTIWNFNYIEEITTFNQQSQLGSAGSAFGVANSLNQLLGAQFPNFSPEIIQQNVGLLLGPNFSGSFLVPSNFFTNRLFLQKRLEASVALNGVRNTLVLRGFNMSRKAYSPEDVDLDLLGAANAALLNHTIQTGGNALWSYRVSQFTTANLTFGYTRFTFPNSERKDDVRLISTSLTRQFPQILPNLSATIQYRRNERDSNQGGDYRENAAIAFVNMTF</sequence>
<evidence type="ECO:0000313" key="2">
    <source>
        <dbReference type="EMBL" id="SEF65888.1"/>
    </source>
</evidence>
<dbReference type="STRING" id="323848.Nmul_A2526"/>
<name>Q2Y606_NITMU</name>
<dbReference type="OrthoDB" id="8522878at2"/>
<dbReference type="AlphaFoldDB" id="Q2Y606"/>
<evidence type="ECO:0000313" key="4">
    <source>
        <dbReference type="Proteomes" id="UP000236751"/>
    </source>
</evidence>
<gene>
    <name evidence="1" type="ordered locus">Nmul_A2526</name>
    <name evidence="2" type="ORF">SAMN05216403_10586</name>
</gene>
<protein>
    <submittedName>
        <fullName evidence="2">Uncharacterized protein, PEP-CTERM system associated</fullName>
    </submittedName>
</protein>
<proteinExistence type="predicted"/>
<dbReference type="NCBIfam" id="TIGR03016">
    <property type="entry name" value="pepcterm_hypo_1"/>
    <property type="match status" value="1"/>
</dbReference>
<accession>Q2Y606</accession>
<dbReference type="SUPFAM" id="SSF56935">
    <property type="entry name" value="Porins"/>
    <property type="match status" value="1"/>
</dbReference>
<reference evidence="1" key="2">
    <citation type="submission" date="2005-08" db="EMBL/GenBank/DDBJ databases">
        <title>Complete sequence of Chromosome 1 of Nitrosospira multiformis ATCC 25196.</title>
        <authorList>
            <consortium name="US DOE Joint Genome Institute"/>
            <person name="Copeland A."/>
            <person name="Lucas S."/>
            <person name="Lapidus A."/>
            <person name="Barry K."/>
            <person name="Detter J.C."/>
            <person name="Glavina T."/>
            <person name="Hammon N."/>
            <person name="Israni S."/>
            <person name="Pitluck S."/>
            <person name="Chain P."/>
            <person name="Malfatti S."/>
            <person name="Shin M."/>
            <person name="Vergez L."/>
            <person name="Schmutz J."/>
            <person name="Larimer F."/>
            <person name="Land M."/>
            <person name="Hauser L."/>
            <person name="Kyrpides N."/>
            <person name="Lykidis A."/>
            <person name="Richardson P."/>
        </authorList>
    </citation>
    <scope>NUCLEOTIDE SEQUENCE</scope>
    <source>
        <strain evidence="1">ATCC 25196</strain>
    </source>
</reference>
<dbReference type="Proteomes" id="UP000002718">
    <property type="component" value="Chromosome"/>
</dbReference>
<dbReference type="eggNOG" id="ENOG502Z9WX">
    <property type="taxonomic scope" value="Bacteria"/>
</dbReference>
<dbReference type="Proteomes" id="UP000236751">
    <property type="component" value="Unassembled WGS sequence"/>
</dbReference>
<reference evidence="3" key="1">
    <citation type="submission" date="2005-08" db="EMBL/GenBank/DDBJ databases">
        <title>Complete sequence of chromosome 1 of Nitrosospira multiformis ATCC 25196.</title>
        <authorList>
            <person name="Copeland A."/>
            <person name="Lucas S."/>
            <person name="Lapidus A."/>
            <person name="Barry K."/>
            <person name="Detter J.C."/>
            <person name="Glavina T."/>
            <person name="Hammon N."/>
            <person name="Israni S."/>
            <person name="Pitluck S."/>
            <person name="Chain P."/>
            <person name="Malfatti S."/>
            <person name="Shin M."/>
            <person name="Vergez L."/>
            <person name="Schmutz J."/>
            <person name="Larimer F."/>
            <person name="Land M."/>
            <person name="Hauser L."/>
            <person name="Kyrpides N."/>
            <person name="Lykidis A."/>
            <person name="Richardson P."/>
        </authorList>
    </citation>
    <scope>NUCLEOTIDE SEQUENCE [LARGE SCALE GENOMIC DNA]</scope>
    <source>
        <strain evidence="3">ATCC 25196 / NCIMB 11849 / C 71</strain>
    </source>
</reference>
<reference evidence="2 4" key="4">
    <citation type="submission" date="2016-10" db="EMBL/GenBank/DDBJ databases">
        <authorList>
            <person name="de Groot N.N."/>
        </authorList>
    </citation>
    <scope>NUCLEOTIDE SEQUENCE [LARGE SCALE GENOMIC DNA]</scope>
    <source>
        <strain evidence="2 4">Nl13</strain>
    </source>
</reference>
<dbReference type="RefSeq" id="WP_011381814.1">
    <property type="nucleotide sequence ID" value="NC_007614.1"/>
</dbReference>
<evidence type="ECO:0000313" key="3">
    <source>
        <dbReference type="Proteomes" id="UP000002718"/>
    </source>
</evidence>
<keyword evidence="3" id="KW-1185">Reference proteome</keyword>
<dbReference type="HOGENOM" id="CLU_037738_1_0_4"/>
<dbReference type="EMBL" id="CP000103">
    <property type="protein sequence ID" value="ABB75815.1"/>
    <property type="molecule type" value="Genomic_DNA"/>
</dbReference>
<dbReference type="KEGG" id="nmu:Nmul_A2526"/>